<dbReference type="EMBL" id="LT840184">
    <property type="protein sequence ID" value="SMF88177.1"/>
    <property type="molecule type" value="Genomic_DNA"/>
</dbReference>
<dbReference type="RefSeq" id="WP_208914924.1">
    <property type="nucleotide sequence ID" value="NZ_LT840184.1"/>
</dbReference>
<keyword evidence="2" id="KW-1185">Reference proteome</keyword>
<gene>
    <name evidence="1" type="ORF">SAMN05661091_4156</name>
</gene>
<sequence length="54" mass="6079">MNSYRNVLREPEHNEEVVIQKSSAVGRTEDPTLLSTLNPIHVIRSIRRGHTGAV</sequence>
<dbReference type="STRING" id="1313296.SAMN05661091_4156"/>
<evidence type="ECO:0000313" key="1">
    <source>
        <dbReference type="EMBL" id="SMF88177.1"/>
    </source>
</evidence>
<dbReference type="Proteomes" id="UP000192940">
    <property type="component" value="Chromosome I"/>
</dbReference>
<name>A0A1X7HK45_9BACL</name>
<evidence type="ECO:0000313" key="2">
    <source>
        <dbReference type="Proteomes" id="UP000192940"/>
    </source>
</evidence>
<reference evidence="2" key="1">
    <citation type="submission" date="2017-04" db="EMBL/GenBank/DDBJ databases">
        <authorList>
            <person name="Varghese N."/>
            <person name="Submissions S."/>
        </authorList>
    </citation>
    <scope>NUCLEOTIDE SEQUENCE [LARGE SCALE GENOMIC DNA]</scope>
    <source>
        <strain evidence="2">N3/975</strain>
    </source>
</reference>
<protein>
    <submittedName>
        <fullName evidence="1">Uncharacterized protein</fullName>
    </submittedName>
</protein>
<organism evidence="1 2">
    <name type="scientific">Paenibacillus uliginis N3/975</name>
    <dbReference type="NCBI Taxonomy" id="1313296"/>
    <lineage>
        <taxon>Bacteria</taxon>
        <taxon>Bacillati</taxon>
        <taxon>Bacillota</taxon>
        <taxon>Bacilli</taxon>
        <taxon>Bacillales</taxon>
        <taxon>Paenibacillaceae</taxon>
        <taxon>Paenibacillus</taxon>
    </lineage>
</organism>
<accession>A0A1X7HK45</accession>
<proteinExistence type="predicted"/>
<dbReference type="AlphaFoldDB" id="A0A1X7HK45"/>